<reference evidence="1" key="1">
    <citation type="submission" date="2016-02" db="EMBL/GenBank/DDBJ databases">
        <title>Draft Genome Sequence of Sporotomaculum syntrophicum Strain FB, a Syntrophic Benzoate Degrader.</title>
        <authorList>
            <person name="Nobu M.K."/>
            <person name="Narihiro T."/>
            <person name="Qiu Y.-L."/>
            <person name="Ohashi A."/>
            <person name="Liu W.-T."/>
            <person name="Yuji S."/>
        </authorList>
    </citation>
    <scope>NUCLEOTIDE SEQUENCE</scope>
    <source>
        <strain evidence="1">FB</strain>
    </source>
</reference>
<dbReference type="PIRSF" id="PIRSF011576">
    <property type="entry name" value="YabP"/>
    <property type="match status" value="1"/>
</dbReference>
<dbReference type="Pfam" id="PF07873">
    <property type="entry name" value="YabP"/>
    <property type="match status" value="1"/>
</dbReference>
<dbReference type="InterPro" id="IPR022476">
    <property type="entry name" value="Spore_YabP/YqfC"/>
</dbReference>
<dbReference type="GO" id="GO:0030435">
    <property type="term" value="P:sporulation resulting in formation of a cellular spore"/>
    <property type="evidence" value="ECO:0007669"/>
    <property type="project" value="InterPro"/>
</dbReference>
<name>A0A9D2WR40_9FIRM</name>
<keyword evidence="2" id="KW-1185">Reference proteome</keyword>
<comment type="caution">
    <text evidence="1">The sequence shown here is derived from an EMBL/GenBank/DDBJ whole genome shotgun (WGS) entry which is preliminary data.</text>
</comment>
<dbReference type="NCBIfam" id="TIGR02892">
    <property type="entry name" value="spore_yabP"/>
    <property type="match status" value="1"/>
</dbReference>
<dbReference type="Gene3D" id="2.60.40.2000">
    <property type="match status" value="1"/>
</dbReference>
<dbReference type="EMBL" id="LSRS01000002">
    <property type="protein sequence ID" value="KAF1085823.1"/>
    <property type="molecule type" value="Genomic_DNA"/>
</dbReference>
<organism evidence="1 2">
    <name type="scientific">Sporotomaculum syntrophicum</name>
    <dbReference type="NCBI Taxonomy" id="182264"/>
    <lineage>
        <taxon>Bacteria</taxon>
        <taxon>Bacillati</taxon>
        <taxon>Bacillota</taxon>
        <taxon>Clostridia</taxon>
        <taxon>Eubacteriales</taxon>
        <taxon>Desulfallaceae</taxon>
        <taxon>Sporotomaculum</taxon>
    </lineage>
</organism>
<protein>
    <submittedName>
        <fullName evidence="1">Spore protein YabP</fullName>
    </submittedName>
</protein>
<accession>A0A9D2WR40</accession>
<dbReference type="RefSeq" id="WP_161820987.1">
    <property type="nucleotide sequence ID" value="NZ_LSRS01000002.1"/>
</dbReference>
<dbReference type="InterPro" id="IPR012504">
    <property type="entry name" value="Spore_YabP"/>
</dbReference>
<proteinExistence type="predicted"/>
<evidence type="ECO:0000313" key="1">
    <source>
        <dbReference type="EMBL" id="KAF1085823.1"/>
    </source>
</evidence>
<dbReference type="OrthoDB" id="9795125at2"/>
<sequence>MEPKNDFSNRIVLTDRRHLLVDGVEHVGSFNEKEIGLVTNMGFLTLRGEGMHITQLNLENGNLVVEGRISLMEFIDNKNVGSLRGKGMLNRIFK</sequence>
<dbReference type="InterPro" id="IPR038705">
    <property type="entry name" value="YabP_sf"/>
</dbReference>
<dbReference type="Proteomes" id="UP000798488">
    <property type="component" value="Unassembled WGS sequence"/>
</dbReference>
<gene>
    <name evidence="1" type="primary">yabP</name>
    <name evidence="1" type="ORF">SPSYN_00552</name>
</gene>
<evidence type="ECO:0000313" key="2">
    <source>
        <dbReference type="Proteomes" id="UP000798488"/>
    </source>
</evidence>
<dbReference type="AlphaFoldDB" id="A0A9D2WR40"/>